<feature type="region of interest" description="Disordered" evidence="1">
    <location>
        <begin position="384"/>
        <end position="442"/>
    </location>
</feature>
<reference evidence="4" key="1">
    <citation type="submission" date="2018-01" db="EMBL/GenBank/DDBJ databases">
        <title>An insight into the sialome of Amazonian anophelines.</title>
        <authorList>
            <person name="Ribeiro J.M."/>
            <person name="Scarpassa V."/>
            <person name="Calvo E."/>
        </authorList>
    </citation>
    <scope>NUCLEOTIDE SEQUENCE</scope>
</reference>
<dbReference type="PANTHER" id="PTHR15000">
    <property type="entry name" value="ERYTHROID DIFFERENTIATION-RELATED FACTOR 1"/>
    <property type="match status" value="1"/>
</dbReference>
<evidence type="ECO:0000256" key="1">
    <source>
        <dbReference type="SAM" id="MobiDB-lite"/>
    </source>
</evidence>
<dbReference type="VEuPathDB" id="VectorBase:ADAR2_003016"/>
<sequence length="1360" mass="152189">MIDDADIERCPSVATVSVPDGLQVKSNAIVRFLNVQSTVPFARLKCNTNLNMPPSNWLSNSANSYGLGQFLSHQAGFSSFRMANMFPDCVGGVDVVSDAENIKRLLKLPYSSKSVISMIVHRIENTLLIDEFDVAKYLLQQEESEWQWLRSFIVENIIKSLSDTERKLLLHPKSREAFHQKYLTSKFLYHSLQEGDDAGTGVEPIVAPNDCAPYKALPLAGPVLPEPTRDEHFPDAQQTNHVFNRNVIWTFEDIRMLIGTDMPIFGGANRPCISLRLRDESKPINVLTGIDYWLDNLMCNVPEVVMCYHLDGIVQRYELIKTEDLPRLENSEFSPQLIRNVAQNILAFLKANVTKAGHTYWLFKARNDDVVKLYDLTTLCKGHEAATEDDGGDGDDDAPNGLAGTMPTRSGGSGSDGERRRSATDTADAAADGSSSRPGQNPFTVPVAMLLYTVARNMKNSVAGGGSLPASKAGAIRTLLDNCIKLLPKEKYPQIVTSSHYILSDLHIPADTDPGSPKFNSTVAEEDDEDTAFLFGERNTTPSPSENGLDDPLDGEERHQPEAELSDESTPSGHGGDGKLEAAIKSIKDTLKEYKGDAEGLGKHNSRPAPLLCNTAERCQIALQHIVAGLQCLQYFDSYEEQKQREKEKEAERRRIIHEETHQNMAEPECAIPLPYEPLSTRRESSLDPESPIPMGWKEPSNGDGVESSTDAPAGAEVESDEKVSPGKVRKRSKRKQQPVERQKKPAKASAQHSQSGEEDPRALLLKGEIGVIKSWNVHLKILLFEKACLVYATMAEQEYAQQNYGTTLRHLYSAIRCQQVVTKYISFVSSQRGLLLGRAGDCFFQLAKQWDSIGRYMEQYRDEQRVDQLIMEELVKDIGVEVENTLPTPTENVEQLMITSCGCYETAIACATSKDAQDELKRRLGSVRNELGVKYMHWAQEEYQRYWETHAGEHQEAQKEQSTEAKTGDRTVEPLYQLLAKKSFDSLQKGVTLFEAVADTTNLAFLLCNMGRFMRFRAHIHLVGERPNNVLLQKKFYHEAFGYYQRALGTLGTRKENPELWSLVSWELSTATFNLAKQLQDHSEINPPGKTAQSPEEIEQEVVEMLQRALKLCDQDNSGPKQVLYSFRAALIHHRIASYYHMSYRKTVDEQRRKTVLQLTKLHYEKAAKAFESLAEPQEFLQIQMERIALQEYLCEQSQTTAAKTRHLLVALELCKQALPPIEQLASNKTQVADMPSTASDVAGLEELYKLLDLFEKRLQVILRTLTKLALIAASKKEASAVNERNATHYKALFAVALVKRPATTTEDIAGRDAVGPLGSSGAVSIGPVAVEPLIKEYALHLCSILRKICDLDRDHEER</sequence>
<feature type="domain" description="EDRF1 N-terminal" evidence="3">
    <location>
        <begin position="24"/>
        <end position="199"/>
    </location>
</feature>
<dbReference type="EMBL" id="GGFL01006304">
    <property type="protein sequence ID" value="MBW70482.1"/>
    <property type="molecule type" value="Transcribed_RNA"/>
</dbReference>
<dbReference type="VEuPathDB" id="VectorBase:ADAC009683"/>
<protein>
    <recommendedName>
        <fullName evidence="5">Erythroid differentiation-related factor 1</fullName>
    </recommendedName>
</protein>
<dbReference type="GO" id="GO:0045893">
    <property type="term" value="P:positive regulation of DNA-templated transcription"/>
    <property type="evidence" value="ECO:0007669"/>
    <property type="project" value="TreeGrafter"/>
</dbReference>
<feature type="compositionally biased region" description="Basic residues" evidence="1">
    <location>
        <begin position="728"/>
        <end position="737"/>
    </location>
</feature>
<evidence type="ECO:0000313" key="4">
    <source>
        <dbReference type="EMBL" id="MBW70482.1"/>
    </source>
</evidence>
<feature type="compositionally biased region" description="Acidic residues" evidence="1">
    <location>
        <begin position="387"/>
        <end position="398"/>
    </location>
</feature>
<feature type="domain" description="EDRF1 N-terminal" evidence="3">
    <location>
        <begin position="439"/>
        <end position="513"/>
    </location>
</feature>
<dbReference type="PANTHER" id="PTHR15000:SF1">
    <property type="entry name" value="ERYTHROID DIFFERENTIATION-RELATED FACTOR 1"/>
    <property type="match status" value="1"/>
</dbReference>
<feature type="domain" description="EDRF1 N-terminal" evidence="3">
    <location>
        <begin position="235"/>
        <end position="384"/>
    </location>
</feature>
<feature type="compositionally biased region" description="Low complexity" evidence="1">
    <location>
        <begin position="424"/>
        <end position="437"/>
    </location>
</feature>
<feature type="region of interest" description="Disordered" evidence="1">
    <location>
        <begin position="535"/>
        <end position="579"/>
    </location>
</feature>
<feature type="domain" description="EDRF1 TPR repeats region" evidence="2">
    <location>
        <begin position="921"/>
        <end position="1302"/>
    </location>
</feature>
<dbReference type="InterPro" id="IPR056582">
    <property type="entry name" value="EDRF1_N"/>
</dbReference>
<evidence type="ECO:0000259" key="3">
    <source>
        <dbReference type="Pfam" id="PF23788"/>
    </source>
</evidence>
<name>A0A2M4CYS0_ANODA</name>
<accession>A0A2M4CYS0</accession>
<proteinExistence type="predicted"/>
<dbReference type="Pfam" id="PF23723">
    <property type="entry name" value="TPR_EDRF1"/>
    <property type="match status" value="1"/>
</dbReference>
<evidence type="ECO:0000259" key="2">
    <source>
        <dbReference type="Pfam" id="PF23723"/>
    </source>
</evidence>
<dbReference type="InterPro" id="IPR056583">
    <property type="entry name" value="EDRF1_TPR"/>
</dbReference>
<feature type="region of interest" description="Disordered" evidence="1">
    <location>
        <begin position="680"/>
        <end position="760"/>
    </location>
</feature>
<organism evidence="4">
    <name type="scientific">Anopheles darlingi</name>
    <name type="common">Mosquito</name>
    <dbReference type="NCBI Taxonomy" id="43151"/>
    <lineage>
        <taxon>Eukaryota</taxon>
        <taxon>Metazoa</taxon>
        <taxon>Ecdysozoa</taxon>
        <taxon>Arthropoda</taxon>
        <taxon>Hexapoda</taxon>
        <taxon>Insecta</taxon>
        <taxon>Pterygota</taxon>
        <taxon>Neoptera</taxon>
        <taxon>Endopterygota</taxon>
        <taxon>Diptera</taxon>
        <taxon>Nematocera</taxon>
        <taxon>Culicoidea</taxon>
        <taxon>Culicidae</taxon>
        <taxon>Anophelinae</taxon>
        <taxon>Anopheles</taxon>
    </lineage>
</organism>
<evidence type="ECO:0008006" key="5">
    <source>
        <dbReference type="Google" id="ProtNLM"/>
    </source>
</evidence>
<dbReference type="Pfam" id="PF23788">
    <property type="entry name" value="EDRF1_N"/>
    <property type="match status" value="3"/>
</dbReference>